<comment type="caution">
    <text evidence="1">The sequence shown here is derived from an EMBL/GenBank/DDBJ whole genome shotgun (WGS) entry which is preliminary data.</text>
</comment>
<evidence type="ECO:0000313" key="2">
    <source>
        <dbReference type="Proteomes" id="UP001142292"/>
    </source>
</evidence>
<reference evidence="1" key="1">
    <citation type="journal article" date="2014" name="Int. J. Syst. Evol. Microbiol.">
        <title>Complete genome of a new Firmicutes species belonging to the dominant human colonic microbiota ('Ruminococcus bicirculans') reveals two chromosomes and a selective capacity to utilize plant glucans.</title>
        <authorList>
            <consortium name="NISC Comparative Sequencing Program"/>
            <person name="Wegmann U."/>
            <person name="Louis P."/>
            <person name="Goesmann A."/>
            <person name="Henrissat B."/>
            <person name="Duncan S.H."/>
            <person name="Flint H.J."/>
        </authorList>
    </citation>
    <scope>NUCLEOTIDE SEQUENCE</scope>
    <source>
        <strain evidence="1">VKM Ac-1246</strain>
    </source>
</reference>
<dbReference type="Proteomes" id="UP001142292">
    <property type="component" value="Unassembled WGS sequence"/>
</dbReference>
<name>A0ABQ5SU42_9ACTN</name>
<protein>
    <recommendedName>
        <fullName evidence="3">Metallophosphoesterase</fullName>
    </recommendedName>
</protein>
<organism evidence="1 2">
    <name type="scientific">Nocardioides luteus</name>
    <dbReference type="NCBI Taxonomy" id="1844"/>
    <lineage>
        <taxon>Bacteria</taxon>
        <taxon>Bacillati</taxon>
        <taxon>Actinomycetota</taxon>
        <taxon>Actinomycetes</taxon>
        <taxon>Propionibacteriales</taxon>
        <taxon>Nocardioidaceae</taxon>
        <taxon>Nocardioides</taxon>
    </lineage>
</organism>
<reference evidence="1" key="2">
    <citation type="submission" date="2023-01" db="EMBL/GenBank/DDBJ databases">
        <authorList>
            <person name="Sun Q."/>
            <person name="Evtushenko L."/>
        </authorList>
    </citation>
    <scope>NUCLEOTIDE SEQUENCE</scope>
    <source>
        <strain evidence="1">VKM Ac-1246</strain>
    </source>
</reference>
<sequence length="89" mass="9565">MTRILHLSDTHVSVNGALPIDPGSRRRLRAERGIPDLYSTGNHDARGPLREALGSGHLGATVVDLADPASPTFHVFAARDPRAGEQVYL</sequence>
<dbReference type="RefSeq" id="WP_189119063.1">
    <property type="nucleotide sequence ID" value="NZ_BMRK01000010.1"/>
</dbReference>
<proteinExistence type="predicted"/>
<gene>
    <name evidence="1" type="ORF">GCM10017579_11640</name>
</gene>
<evidence type="ECO:0008006" key="3">
    <source>
        <dbReference type="Google" id="ProtNLM"/>
    </source>
</evidence>
<dbReference type="EMBL" id="BSEL01000003">
    <property type="protein sequence ID" value="GLJ67128.1"/>
    <property type="molecule type" value="Genomic_DNA"/>
</dbReference>
<evidence type="ECO:0000313" key="1">
    <source>
        <dbReference type="EMBL" id="GLJ67128.1"/>
    </source>
</evidence>
<keyword evidence="2" id="KW-1185">Reference proteome</keyword>
<accession>A0ABQ5SU42</accession>